<protein>
    <submittedName>
        <fullName evidence="2">Uncharacterized protein</fullName>
    </submittedName>
</protein>
<evidence type="ECO:0000313" key="3">
    <source>
        <dbReference type="Proteomes" id="UP001500889"/>
    </source>
</evidence>
<accession>A0AAU9G719</accession>
<feature type="signal peptide" evidence="1">
    <location>
        <begin position="1"/>
        <end position="20"/>
    </location>
</feature>
<reference evidence="2 3" key="1">
    <citation type="submission" date="2024-02" db="EMBL/GenBank/DDBJ databases">
        <title>A chromosome-level genome assembly of Drosophila madeirensis, a fruit fly species endemic to Madeira island.</title>
        <authorList>
            <person name="Tomihara K."/>
            <person name="Llopart A."/>
            <person name="Yamamoto D."/>
        </authorList>
    </citation>
    <scope>NUCLEOTIDE SEQUENCE [LARGE SCALE GENOMIC DNA]</scope>
    <source>
        <strain evidence="2 3">RF1</strain>
    </source>
</reference>
<evidence type="ECO:0000256" key="1">
    <source>
        <dbReference type="SAM" id="SignalP"/>
    </source>
</evidence>
<dbReference type="AlphaFoldDB" id="A0AAU9G719"/>
<evidence type="ECO:0000313" key="2">
    <source>
        <dbReference type="EMBL" id="BFG03296.1"/>
    </source>
</evidence>
<gene>
    <name evidence="2" type="ORF">DMAD_02591</name>
</gene>
<organism evidence="2 3">
    <name type="scientific">Drosophila madeirensis</name>
    <name type="common">Fruit fly</name>
    <dbReference type="NCBI Taxonomy" id="30013"/>
    <lineage>
        <taxon>Eukaryota</taxon>
        <taxon>Metazoa</taxon>
        <taxon>Ecdysozoa</taxon>
        <taxon>Arthropoda</taxon>
        <taxon>Hexapoda</taxon>
        <taxon>Insecta</taxon>
        <taxon>Pterygota</taxon>
        <taxon>Neoptera</taxon>
        <taxon>Endopterygota</taxon>
        <taxon>Diptera</taxon>
        <taxon>Brachycera</taxon>
        <taxon>Muscomorpha</taxon>
        <taxon>Ephydroidea</taxon>
        <taxon>Drosophilidae</taxon>
        <taxon>Drosophila</taxon>
        <taxon>Sophophora</taxon>
    </lineage>
</organism>
<dbReference type="EMBL" id="AP029267">
    <property type="protein sequence ID" value="BFG03296.1"/>
    <property type="molecule type" value="Genomic_DNA"/>
</dbReference>
<name>A0AAU9G719_DROMD</name>
<keyword evidence="3" id="KW-1185">Reference proteome</keyword>
<proteinExistence type="predicted"/>
<feature type="chain" id="PRO_5043739866" evidence="1">
    <location>
        <begin position="21"/>
        <end position="127"/>
    </location>
</feature>
<dbReference type="Proteomes" id="UP001500889">
    <property type="component" value="Chromosome E"/>
</dbReference>
<keyword evidence="1" id="KW-0732">Signal</keyword>
<sequence length="127" mass="14521">MASRGIVVLLLGLFLVRVDGQLSDISNQSELHLEDRTSMKLQIRRRLLYIEEDMQPENVCENYSIREQHNVAMVKVDFVQSGSIYTCRCFQEANFEELQLIDYKPILRGRNQDSGGSVGPSIDVVSR</sequence>